<evidence type="ECO:0000313" key="1">
    <source>
        <dbReference type="EMBL" id="UYG96652.1"/>
    </source>
</evidence>
<evidence type="ECO:0000313" key="2">
    <source>
        <dbReference type="Proteomes" id="UP001163104"/>
    </source>
</evidence>
<dbReference type="AlphaFoldDB" id="A0AA46SJY1"/>
<accession>A0AA46SJY1</accession>
<organism evidence="1 2">
    <name type="scientific">Cytobacillus firmus</name>
    <name type="common">Bacillus firmus</name>
    <dbReference type="NCBI Taxonomy" id="1399"/>
    <lineage>
        <taxon>Bacteria</taxon>
        <taxon>Bacillati</taxon>
        <taxon>Bacillota</taxon>
        <taxon>Bacilli</taxon>
        <taxon>Bacillales</taxon>
        <taxon>Bacillaceae</taxon>
        <taxon>Cytobacillus</taxon>
    </lineage>
</organism>
<dbReference type="RefSeq" id="WP_156185099.1">
    <property type="nucleotide sequence ID" value="NZ_CP107027.1"/>
</dbReference>
<dbReference type="EMBL" id="CP107027">
    <property type="protein sequence ID" value="UYG96652.1"/>
    <property type="molecule type" value="Genomic_DNA"/>
</dbReference>
<name>A0AA46SJY1_CYTFI</name>
<dbReference type="Proteomes" id="UP001163104">
    <property type="component" value="Chromosome"/>
</dbReference>
<proteinExistence type="predicted"/>
<sequence length="46" mass="5513">MNNEEFIIILFKLAKEITEKPSNSNVELEYLRQMDLLVEKLDQNKM</sequence>
<protein>
    <submittedName>
        <fullName evidence="1">Uncharacterized protein</fullName>
    </submittedName>
</protein>
<gene>
    <name evidence="1" type="ORF">OD459_06370</name>
</gene>
<reference evidence="1" key="1">
    <citation type="submission" date="2022-10" db="EMBL/GenBank/DDBJ databases">
        <title>Mechanism of multi-heavy metal repair in Cytobacillus Firmus M7.</title>
        <authorList>
            <person name="Li X."/>
            <person name="Yu C."/>
        </authorList>
    </citation>
    <scope>NUCLEOTIDE SEQUENCE</scope>
    <source>
        <strain evidence="1">M7</strain>
    </source>
</reference>